<dbReference type="PRINTS" id="PR00702">
    <property type="entry name" value="ACRIFLAVINRP"/>
</dbReference>
<feature type="transmembrane region" description="Helical" evidence="1">
    <location>
        <begin position="332"/>
        <end position="351"/>
    </location>
</feature>
<dbReference type="SUPFAM" id="SSF82866">
    <property type="entry name" value="Multidrug efflux transporter AcrB transmembrane domain"/>
    <property type="match status" value="2"/>
</dbReference>
<dbReference type="Gene3D" id="3.30.70.1320">
    <property type="entry name" value="Multidrug efflux transporter AcrB pore domain like"/>
    <property type="match status" value="1"/>
</dbReference>
<reference evidence="2 3" key="1">
    <citation type="submission" date="2014-09" db="EMBL/GenBank/DDBJ databases">
        <title>Genome sequencing and annotation of Bacillus Okhensis strain Kh10-101T.</title>
        <authorList>
            <person name="Prakash J.S."/>
        </authorList>
    </citation>
    <scope>NUCLEOTIDE SEQUENCE [LARGE SCALE GENOMIC DNA]</scope>
    <source>
        <strain evidence="3">Kh10-101T</strain>
    </source>
</reference>
<proteinExistence type="predicted"/>
<dbReference type="SUPFAM" id="SSF82714">
    <property type="entry name" value="Multidrug efflux transporter AcrB TolC docking domain, DN and DC subdomains"/>
    <property type="match status" value="2"/>
</dbReference>
<dbReference type="PANTHER" id="PTHR32063">
    <property type="match status" value="1"/>
</dbReference>
<organism evidence="2 3">
    <name type="scientific">Halalkalibacter okhensis</name>
    <dbReference type="NCBI Taxonomy" id="333138"/>
    <lineage>
        <taxon>Bacteria</taxon>
        <taxon>Bacillati</taxon>
        <taxon>Bacillota</taxon>
        <taxon>Bacilli</taxon>
        <taxon>Bacillales</taxon>
        <taxon>Bacillaceae</taxon>
        <taxon>Halalkalibacter</taxon>
    </lineage>
</organism>
<dbReference type="Gene3D" id="3.30.70.1430">
    <property type="entry name" value="Multidrug efflux transporter AcrB pore domain"/>
    <property type="match status" value="2"/>
</dbReference>
<feature type="transmembrane region" description="Helical" evidence="1">
    <location>
        <begin position="990"/>
        <end position="1012"/>
    </location>
</feature>
<dbReference type="STRING" id="333138.LQ50_07660"/>
<dbReference type="OrthoDB" id="9757876at2"/>
<evidence type="ECO:0000313" key="3">
    <source>
        <dbReference type="Proteomes" id="UP000030832"/>
    </source>
</evidence>
<feature type="transmembrane region" description="Helical" evidence="1">
    <location>
        <begin position="461"/>
        <end position="488"/>
    </location>
</feature>
<dbReference type="InterPro" id="IPR027463">
    <property type="entry name" value="AcrB_DN_DC_subdom"/>
</dbReference>
<feature type="transmembrane region" description="Helical" evidence="1">
    <location>
        <begin position="880"/>
        <end position="904"/>
    </location>
</feature>
<dbReference type="Gene3D" id="1.20.1640.10">
    <property type="entry name" value="Multidrug efflux transporter AcrB transmembrane domain"/>
    <property type="match status" value="2"/>
</dbReference>
<dbReference type="RefSeq" id="WP_034627608.1">
    <property type="nucleotide sequence ID" value="NZ_JRJU01000007.1"/>
</dbReference>
<keyword evidence="3" id="KW-1185">Reference proteome</keyword>
<accession>A0A0B0ILX3</accession>
<keyword evidence="1" id="KW-1133">Transmembrane helix</keyword>
<evidence type="ECO:0000256" key="1">
    <source>
        <dbReference type="SAM" id="Phobius"/>
    </source>
</evidence>
<dbReference type="Gene3D" id="3.30.70.1440">
    <property type="entry name" value="Multidrug efflux transporter AcrB pore domain"/>
    <property type="match status" value="1"/>
</dbReference>
<dbReference type="Proteomes" id="UP000030832">
    <property type="component" value="Unassembled WGS sequence"/>
</dbReference>
<feature type="transmembrane region" description="Helical" evidence="1">
    <location>
        <begin position="12"/>
        <end position="32"/>
    </location>
</feature>
<feature type="transmembrane region" description="Helical" evidence="1">
    <location>
        <begin position="429"/>
        <end position="449"/>
    </location>
</feature>
<feature type="transmembrane region" description="Helical" evidence="1">
    <location>
        <begin position="531"/>
        <end position="551"/>
    </location>
</feature>
<feature type="transmembrane region" description="Helical" evidence="1">
    <location>
        <begin position="910"/>
        <end position="935"/>
    </location>
</feature>
<dbReference type="GO" id="GO:0005886">
    <property type="term" value="C:plasma membrane"/>
    <property type="evidence" value="ECO:0007669"/>
    <property type="project" value="TreeGrafter"/>
</dbReference>
<dbReference type="InterPro" id="IPR001036">
    <property type="entry name" value="Acrflvin-R"/>
</dbReference>
<gene>
    <name evidence="2" type="ORF">LQ50_07660</name>
</gene>
<feature type="transmembrane region" description="Helical" evidence="1">
    <location>
        <begin position="956"/>
        <end position="978"/>
    </location>
</feature>
<protein>
    <submittedName>
        <fullName evidence="2">Acriflavin resistance protein</fullName>
    </submittedName>
</protein>
<dbReference type="Gene3D" id="3.30.2090.10">
    <property type="entry name" value="Multidrug efflux transporter AcrB TolC docking domain, DN and DC subdomains"/>
    <property type="match status" value="2"/>
</dbReference>
<dbReference type="eggNOG" id="COG0841">
    <property type="taxonomic scope" value="Bacteria"/>
</dbReference>
<feature type="transmembrane region" description="Helical" evidence="1">
    <location>
        <begin position="358"/>
        <end position="378"/>
    </location>
</feature>
<comment type="caution">
    <text evidence="2">The sequence shown here is derived from an EMBL/GenBank/DDBJ whole genome shotgun (WGS) entry which is preliminary data.</text>
</comment>
<dbReference type="GO" id="GO:0042910">
    <property type="term" value="F:xenobiotic transmembrane transporter activity"/>
    <property type="evidence" value="ECO:0007669"/>
    <property type="project" value="TreeGrafter"/>
</dbReference>
<name>A0A0B0ILX3_9BACI</name>
<evidence type="ECO:0000313" key="2">
    <source>
        <dbReference type="EMBL" id="KHF40671.1"/>
    </source>
</evidence>
<dbReference type="AlphaFoldDB" id="A0A0B0ILX3"/>
<dbReference type="Pfam" id="PF00873">
    <property type="entry name" value="ACR_tran"/>
    <property type="match status" value="1"/>
</dbReference>
<dbReference type="EMBL" id="JRJU01000007">
    <property type="protein sequence ID" value="KHF40671.1"/>
    <property type="molecule type" value="Genomic_DNA"/>
</dbReference>
<keyword evidence="1" id="KW-0472">Membrane</keyword>
<feature type="transmembrane region" description="Helical" evidence="1">
    <location>
        <begin position="384"/>
        <end position="408"/>
    </location>
</feature>
<keyword evidence="1" id="KW-0812">Transmembrane</keyword>
<dbReference type="SUPFAM" id="SSF82693">
    <property type="entry name" value="Multidrug efflux transporter AcrB pore domain, PN1, PN2, PC1 and PC2 subdomains"/>
    <property type="match status" value="3"/>
</dbReference>
<dbReference type="PANTHER" id="PTHR32063:SF0">
    <property type="entry name" value="SWARMING MOTILITY PROTEIN SWRC"/>
    <property type="match status" value="1"/>
</dbReference>
<sequence length="1037" mass="112675">MKLINESVKRPVGVIIIALVMMILGGVSLSGLKVDLMPDMDLPIAVVMTPYNGAAPQEVENLVTRPLEGALSATEGLDTMQSISAQNQSVILLMYDFNTDLDTVMLDLRERIDMVRQGLPEGASDPSVMRFDPNQMPIMQIGISGEMDLTRLTHVAEDSIIPRLERIPGVGQVELTGAQEREIIVEPDVRMLQNYGVTLTQLSQIIGGESMSAPAGEVERGGQDVPLRIVGDFRSTADIEDINIPLQSGGTIKLSEVADVNDTFREMSSLAYVNGEPTLSLDIVKQGDANTVDVSDAVSSQLETLESELTQDVSLTKIMDSAEFIKDSIQSVVMNLILGGAMAVLVLLVFLRSFRSTLIIGLSIPIAVISAFTLLYFAGQTINIITLGGLALGVGLLVDSSIVILENIYKYRERGYSRIEAAKKGASEVSSAVIASTLTSLVVFVPIVFTGGIAAELFMPLALTVGFTLLASLVVALTIVPMLSGLLLPKISVEEDPKGLRKVSASIGRFFDGVDNLYKKMLKWSIRRKKTIVFGTLILLIASLGGVRFVGVELIPAFDQGEITASFEMPTGTSLEETRESLVELEDYLLDTGVTEVIYSSVGGGGMMGMGGGGGNSGDLYIRLVPANERSETTNDVIKGLSDFSENLPDIDLSVMAFESDGMGGNPIEIEVRGDDFDTLRLLADDIQEIINNVPGTTNVTHSMGDARPEVQIHVDRDVASQYGLSYADVMQTVRNSVTGVVSTQMRTEGQEIDISVILPVEYRENYNQIQNLPILTPTGDMISLSDVAEFVQAEGPTVINRQDQARGVSITGDIMDRDLGTVMAEIEAELNQYIFPEGYDYQTGGDYEMMLDAFIDLTLALALAIFLVYAVMAFQFEKVLYPFIVMFSLPATFIGIILGFVLTGRPLSAPAFIGIIMLAGIVVNNAIVLVDYINKLRERGLEREEAILEAGPTRLRPILMTMLTTVLAMVPLAIGIGEGAELQAPMATVIVFGLSFSTFITLVLVPVMYIYTDNFTNWWKRLFKRKKHREMELDGE</sequence>
<feature type="transmembrane region" description="Helical" evidence="1">
    <location>
        <begin position="854"/>
        <end position="873"/>
    </location>
</feature>